<feature type="compositionally biased region" description="Basic and acidic residues" evidence="1">
    <location>
        <begin position="246"/>
        <end position="256"/>
    </location>
</feature>
<feature type="compositionally biased region" description="Polar residues" evidence="1">
    <location>
        <begin position="365"/>
        <end position="374"/>
    </location>
</feature>
<evidence type="ECO:0000313" key="3">
    <source>
        <dbReference type="Proteomes" id="UP000287651"/>
    </source>
</evidence>
<feature type="region of interest" description="Disordered" evidence="1">
    <location>
        <begin position="203"/>
        <end position="291"/>
    </location>
</feature>
<feature type="region of interest" description="Disordered" evidence="1">
    <location>
        <begin position="23"/>
        <end position="42"/>
    </location>
</feature>
<dbReference type="EMBL" id="AMZH03017016">
    <property type="protein sequence ID" value="RRT43620.1"/>
    <property type="molecule type" value="Genomic_DNA"/>
</dbReference>
<gene>
    <name evidence="2" type="ORF">B296_00047130</name>
</gene>
<protein>
    <submittedName>
        <fullName evidence="2">Uncharacterized protein</fullName>
    </submittedName>
</protein>
<accession>A0A426XW92</accession>
<dbReference type="AlphaFoldDB" id="A0A426XW92"/>
<sequence>MWPRTEGVTQQRVGEGFHFIAGHSSRLTPLPSPPSTPPRKSSLHHLLFPRLPSNVTGFWNEEITDDDDDDDFSFVLAQQVLPAMAADEEIAASGTHGKRRRRSCLLSCFRASLVSDTTEAKASESLGVPGKRPRWWEFREKKKTVPVNVVGDATPTRGKEAPKPGNSDFRHRFQKVGDSLQLTVAFDPSNDLYDRVRNENSVGRHLNYPPRAPAPTPHCRGPESPGAPCHVQMQDTNRTGAHVPRARPDPNRHPDQPSRLTRAWSPRRRRLHTCETANEGRRRAGLRRRAVGDRGGAGAAAALRPDVCGALPVHLVLLLAPDESHIGGPRRWNRRRRRRRDRRWLGGAQEDGGVKGSAGARRPTPSLTNLAGAH</sequence>
<evidence type="ECO:0000313" key="2">
    <source>
        <dbReference type="EMBL" id="RRT43620.1"/>
    </source>
</evidence>
<proteinExistence type="predicted"/>
<evidence type="ECO:0000256" key="1">
    <source>
        <dbReference type="SAM" id="MobiDB-lite"/>
    </source>
</evidence>
<comment type="caution">
    <text evidence="2">The sequence shown here is derived from an EMBL/GenBank/DDBJ whole genome shotgun (WGS) entry which is preliminary data.</text>
</comment>
<organism evidence="2 3">
    <name type="scientific">Ensete ventricosum</name>
    <name type="common">Abyssinian banana</name>
    <name type="synonym">Musa ensete</name>
    <dbReference type="NCBI Taxonomy" id="4639"/>
    <lineage>
        <taxon>Eukaryota</taxon>
        <taxon>Viridiplantae</taxon>
        <taxon>Streptophyta</taxon>
        <taxon>Embryophyta</taxon>
        <taxon>Tracheophyta</taxon>
        <taxon>Spermatophyta</taxon>
        <taxon>Magnoliopsida</taxon>
        <taxon>Liliopsida</taxon>
        <taxon>Zingiberales</taxon>
        <taxon>Musaceae</taxon>
        <taxon>Ensete</taxon>
    </lineage>
</organism>
<name>A0A426XW92_ENSVE</name>
<feature type="region of interest" description="Disordered" evidence="1">
    <location>
        <begin position="343"/>
        <end position="374"/>
    </location>
</feature>
<reference evidence="2 3" key="1">
    <citation type="journal article" date="2014" name="Agronomy (Basel)">
        <title>A Draft Genome Sequence for Ensete ventricosum, the Drought-Tolerant Tree Against Hunger.</title>
        <authorList>
            <person name="Harrison J."/>
            <person name="Moore K.A."/>
            <person name="Paszkiewicz K."/>
            <person name="Jones T."/>
            <person name="Grant M."/>
            <person name="Ambacheew D."/>
            <person name="Muzemil S."/>
            <person name="Studholme D.J."/>
        </authorList>
    </citation>
    <scope>NUCLEOTIDE SEQUENCE [LARGE SCALE GENOMIC DNA]</scope>
</reference>
<dbReference type="Proteomes" id="UP000287651">
    <property type="component" value="Unassembled WGS sequence"/>
</dbReference>